<keyword evidence="2" id="KW-1185">Reference proteome</keyword>
<comment type="caution">
    <text evidence="1">The sequence shown here is derived from an EMBL/GenBank/DDBJ whole genome shotgun (WGS) entry which is preliminary data.</text>
</comment>
<name>A0A6A4P7V4_LUPAL</name>
<evidence type="ECO:0000313" key="1">
    <source>
        <dbReference type="EMBL" id="KAE9597711.1"/>
    </source>
</evidence>
<dbReference type="AlphaFoldDB" id="A0A6A4P7V4"/>
<reference evidence="2" key="1">
    <citation type="journal article" date="2020" name="Nat. Commun.">
        <title>Genome sequence of the cluster root forming white lupin.</title>
        <authorList>
            <person name="Hufnagel B."/>
            <person name="Marques A."/>
            <person name="Soriano A."/>
            <person name="Marques L."/>
            <person name="Divol F."/>
            <person name="Doumas P."/>
            <person name="Sallet E."/>
            <person name="Mancinotti D."/>
            <person name="Carrere S."/>
            <person name="Marande W."/>
            <person name="Arribat S."/>
            <person name="Keller J."/>
            <person name="Huneau C."/>
            <person name="Blein T."/>
            <person name="Aime D."/>
            <person name="Laguerre M."/>
            <person name="Taylor J."/>
            <person name="Schubert V."/>
            <person name="Nelson M."/>
            <person name="Geu-Flores F."/>
            <person name="Crespi M."/>
            <person name="Gallardo-Guerrero K."/>
            <person name="Delaux P.-M."/>
            <person name="Salse J."/>
            <person name="Berges H."/>
            <person name="Guyot R."/>
            <person name="Gouzy J."/>
            <person name="Peret B."/>
        </authorList>
    </citation>
    <scope>NUCLEOTIDE SEQUENCE [LARGE SCALE GENOMIC DNA]</scope>
    <source>
        <strain evidence="2">cv. Amiga</strain>
    </source>
</reference>
<sequence>MSTLRKMNTFTLQDKSLNTFLRSNNNCYHLCTEFYGHFNEEMSSQIYMISCIFFPHKCLSFITNRYTILILSFHLHKHHSFKIVPTMITIFSVWKFAQHH</sequence>
<gene>
    <name evidence="1" type="ORF">Lalb_Chr16g0389511</name>
</gene>
<accession>A0A6A4P7V4</accession>
<organism evidence="1 2">
    <name type="scientific">Lupinus albus</name>
    <name type="common">White lupine</name>
    <name type="synonym">Lupinus termis</name>
    <dbReference type="NCBI Taxonomy" id="3870"/>
    <lineage>
        <taxon>Eukaryota</taxon>
        <taxon>Viridiplantae</taxon>
        <taxon>Streptophyta</taxon>
        <taxon>Embryophyta</taxon>
        <taxon>Tracheophyta</taxon>
        <taxon>Spermatophyta</taxon>
        <taxon>Magnoliopsida</taxon>
        <taxon>eudicotyledons</taxon>
        <taxon>Gunneridae</taxon>
        <taxon>Pentapetalae</taxon>
        <taxon>rosids</taxon>
        <taxon>fabids</taxon>
        <taxon>Fabales</taxon>
        <taxon>Fabaceae</taxon>
        <taxon>Papilionoideae</taxon>
        <taxon>50 kb inversion clade</taxon>
        <taxon>genistoids sensu lato</taxon>
        <taxon>core genistoids</taxon>
        <taxon>Genisteae</taxon>
        <taxon>Lupinus</taxon>
    </lineage>
</organism>
<protein>
    <submittedName>
        <fullName evidence="1">Uncharacterized protein</fullName>
    </submittedName>
</protein>
<proteinExistence type="predicted"/>
<dbReference type="Proteomes" id="UP000447434">
    <property type="component" value="Chromosome 16"/>
</dbReference>
<evidence type="ECO:0000313" key="2">
    <source>
        <dbReference type="Proteomes" id="UP000447434"/>
    </source>
</evidence>
<dbReference type="EMBL" id="WOCE01000016">
    <property type="protein sequence ID" value="KAE9597711.1"/>
    <property type="molecule type" value="Genomic_DNA"/>
</dbReference>